<dbReference type="Gene3D" id="3.40.50.960">
    <property type="entry name" value="Lumazine/riboflavin synthase"/>
    <property type="match status" value="1"/>
</dbReference>
<dbReference type="UniPathway" id="UPA00275">
    <property type="reaction ID" value="UER00404"/>
</dbReference>
<feature type="binding site" evidence="7">
    <location>
        <position position="28"/>
    </location>
    <ligand>
        <name>5-amino-6-(D-ribitylamino)uracil</name>
        <dbReference type="ChEBI" id="CHEBI:15934"/>
    </ligand>
</feature>
<keyword evidence="5 7" id="KW-0808">Transferase</keyword>
<evidence type="ECO:0000256" key="3">
    <source>
        <dbReference type="ARBA" id="ARBA00012664"/>
    </source>
</evidence>
<comment type="caution">
    <text evidence="8">The sequence shown here is derived from an EMBL/GenBank/DDBJ whole genome shotgun (WGS) entry which is preliminary data.</text>
</comment>
<sequence length="158" mass="16990">MATDLEKAVTRDDIDGKGLKIGIVQSRFNQEIGNALLSACKSQLLLSQVDEKDITVMTVPGALESPLMLHEMALTGSFDGLIALGCIIRGDTYHFEIVANESARCISDIQIETGIPIANAILTTENEEQAIARMTIKGTEAAQVVMEMILALKSLGQN</sequence>
<proteinExistence type="inferred from homology"/>
<comment type="similarity">
    <text evidence="2 7">Belongs to the DMRL synthase family.</text>
</comment>
<dbReference type="STRING" id="392484.LP43_1405"/>
<dbReference type="Proteomes" id="UP000029999">
    <property type="component" value="Unassembled WGS sequence"/>
</dbReference>
<comment type="pathway">
    <text evidence="1 7">Cofactor biosynthesis; riboflavin biosynthesis; riboflavin from 2-hydroxy-3-oxobutyl phosphate and 5-amino-6-(D-ribitylamino)uracil: step 1/2.</text>
</comment>
<dbReference type="HAMAP" id="MF_00178">
    <property type="entry name" value="Lumazine_synth"/>
    <property type="match status" value="1"/>
</dbReference>
<name>A0A0A0BGB0_9GAMM</name>
<evidence type="ECO:0000256" key="7">
    <source>
        <dbReference type="HAMAP-Rule" id="MF_00178"/>
    </source>
</evidence>
<evidence type="ECO:0000313" key="9">
    <source>
        <dbReference type="Proteomes" id="UP000029999"/>
    </source>
</evidence>
<dbReference type="InterPro" id="IPR036467">
    <property type="entry name" value="LS/RS_sf"/>
</dbReference>
<dbReference type="InterPro" id="IPR034964">
    <property type="entry name" value="LS"/>
</dbReference>
<dbReference type="EC" id="2.5.1.78" evidence="3 7"/>
<feature type="active site" description="Proton donor" evidence="7">
    <location>
        <position position="94"/>
    </location>
</feature>
<evidence type="ECO:0000256" key="5">
    <source>
        <dbReference type="ARBA" id="ARBA00022679"/>
    </source>
</evidence>
<dbReference type="EMBL" id="JRQD01000003">
    <property type="protein sequence ID" value="KGM06910.1"/>
    <property type="molecule type" value="Genomic_DNA"/>
</dbReference>
<gene>
    <name evidence="7" type="primary">ribH</name>
    <name evidence="8" type="ORF">LP43_1405</name>
</gene>
<feature type="binding site" evidence="7">
    <location>
        <begin position="91"/>
        <end position="92"/>
    </location>
    <ligand>
        <name>(2S)-2-hydroxy-3-oxobutyl phosphate</name>
        <dbReference type="ChEBI" id="CHEBI:58830"/>
    </ligand>
</feature>
<comment type="function">
    <text evidence="7">Catalyzes the formation of 6,7-dimethyl-8-ribityllumazine by condensation of 5-amino-6-(D-ribitylamino)uracil with 3,4-dihydroxy-2-butanone 4-phosphate. This is the penultimate step in the biosynthesis of riboflavin.</text>
</comment>
<feature type="binding site" evidence="7">
    <location>
        <position position="119"/>
    </location>
    <ligand>
        <name>5-amino-6-(D-ribitylamino)uracil</name>
        <dbReference type="ChEBI" id="CHEBI:15934"/>
    </ligand>
</feature>
<evidence type="ECO:0000256" key="1">
    <source>
        <dbReference type="ARBA" id="ARBA00004917"/>
    </source>
</evidence>
<organism evidence="8 9">
    <name type="scientific">Methylophaga thiooxydans</name>
    <dbReference type="NCBI Taxonomy" id="392484"/>
    <lineage>
        <taxon>Bacteria</taxon>
        <taxon>Pseudomonadati</taxon>
        <taxon>Pseudomonadota</taxon>
        <taxon>Gammaproteobacteria</taxon>
        <taxon>Thiotrichales</taxon>
        <taxon>Piscirickettsiaceae</taxon>
        <taxon>Methylophaga</taxon>
    </lineage>
</organism>
<dbReference type="GO" id="GO:0000906">
    <property type="term" value="F:6,7-dimethyl-8-ribityllumazine synthase activity"/>
    <property type="evidence" value="ECO:0007669"/>
    <property type="project" value="UniProtKB-UniRule"/>
</dbReference>
<comment type="subunit">
    <text evidence="7">Forms an icosahedral capsid composed of 60 subunits, arranged as a dodecamer of pentamers.</text>
</comment>
<evidence type="ECO:0000256" key="4">
    <source>
        <dbReference type="ARBA" id="ARBA00022619"/>
    </source>
</evidence>
<dbReference type="GO" id="GO:0009231">
    <property type="term" value="P:riboflavin biosynthetic process"/>
    <property type="evidence" value="ECO:0007669"/>
    <property type="project" value="UniProtKB-UniRule"/>
</dbReference>
<dbReference type="RefSeq" id="WP_036313605.1">
    <property type="nucleotide sequence ID" value="NZ_JRQD01000003.1"/>
</dbReference>
<accession>A0A0A0BGB0</accession>
<feature type="binding site" evidence="7">
    <location>
        <position position="133"/>
    </location>
    <ligand>
        <name>(2S)-2-hydroxy-3-oxobutyl phosphate</name>
        <dbReference type="ChEBI" id="CHEBI:58830"/>
    </ligand>
</feature>
<dbReference type="Pfam" id="PF00885">
    <property type="entry name" value="DMRL_synthase"/>
    <property type="match status" value="1"/>
</dbReference>
<feature type="binding site" evidence="7">
    <location>
        <begin position="86"/>
        <end position="88"/>
    </location>
    <ligand>
        <name>5-amino-6-(D-ribitylamino)uracil</name>
        <dbReference type="ChEBI" id="CHEBI:15934"/>
    </ligand>
</feature>
<reference evidence="8 9" key="1">
    <citation type="submission" date="2014-09" db="EMBL/GenBank/DDBJ databases">
        <authorList>
            <person name="Grob C."/>
            <person name="Taubert M."/>
            <person name="Howat A.M."/>
            <person name="Burns O.J."/>
            <person name="Dixon J.L."/>
            <person name="Chen Y."/>
            <person name="Murrell J.C."/>
        </authorList>
    </citation>
    <scope>NUCLEOTIDE SEQUENCE [LARGE SCALE GENOMIC DNA]</scope>
    <source>
        <strain evidence="8">L4</strain>
    </source>
</reference>
<dbReference type="GO" id="GO:0009349">
    <property type="term" value="C:riboflavin synthase complex"/>
    <property type="evidence" value="ECO:0007669"/>
    <property type="project" value="UniProtKB-UniRule"/>
</dbReference>
<dbReference type="AlphaFoldDB" id="A0A0A0BGB0"/>
<evidence type="ECO:0000313" key="8">
    <source>
        <dbReference type="EMBL" id="KGM06910.1"/>
    </source>
</evidence>
<feature type="binding site" evidence="7">
    <location>
        <begin position="62"/>
        <end position="64"/>
    </location>
    <ligand>
        <name>5-amino-6-(D-ribitylamino)uracil</name>
        <dbReference type="ChEBI" id="CHEBI:15934"/>
    </ligand>
</feature>
<dbReference type="InterPro" id="IPR002180">
    <property type="entry name" value="LS/RS"/>
</dbReference>
<dbReference type="CDD" id="cd09209">
    <property type="entry name" value="Lumazine_synthase-I"/>
    <property type="match status" value="1"/>
</dbReference>
<dbReference type="NCBIfam" id="TIGR00114">
    <property type="entry name" value="lumazine-synth"/>
    <property type="match status" value="1"/>
</dbReference>
<keyword evidence="4 7" id="KW-0686">Riboflavin biosynthesis</keyword>
<dbReference type="SUPFAM" id="SSF52121">
    <property type="entry name" value="Lumazine synthase"/>
    <property type="match status" value="1"/>
</dbReference>
<evidence type="ECO:0000256" key="6">
    <source>
        <dbReference type="ARBA" id="ARBA00048785"/>
    </source>
</evidence>
<protein>
    <recommendedName>
        <fullName evidence="3 7">6,7-dimethyl-8-ribityllumazine synthase</fullName>
        <shortName evidence="7">DMRL synthase</shortName>
        <shortName evidence="7">LS</shortName>
        <shortName evidence="7">Lumazine synthase</shortName>
        <ecNumber evidence="3 7">2.5.1.78</ecNumber>
    </recommendedName>
</protein>
<comment type="catalytic activity">
    <reaction evidence="6 7">
        <text>(2S)-2-hydroxy-3-oxobutyl phosphate + 5-amino-6-(D-ribitylamino)uracil = 6,7-dimethyl-8-(1-D-ribityl)lumazine + phosphate + 2 H2O + H(+)</text>
        <dbReference type="Rhea" id="RHEA:26152"/>
        <dbReference type="ChEBI" id="CHEBI:15377"/>
        <dbReference type="ChEBI" id="CHEBI:15378"/>
        <dbReference type="ChEBI" id="CHEBI:15934"/>
        <dbReference type="ChEBI" id="CHEBI:43474"/>
        <dbReference type="ChEBI" id="CHEBI:58201"/>
        <dbReference type="ChEBI" id="CHEBI:58830"/>
        <dbReference type="EC" id="2.5.1.78"/>
    </reaction>
</comment>
<dbReference type="GO" id="GO:0005829">
    <property type="term" value="C:cytosol"/>
    <property type="evidence" value="ECO:0007669"/>
    <property type="project" value="TreeGrafter"/>
</dbReference>
<dbReference type="PANTHER" id="PTHR21058:SF0">
    <property type="entry name" value="6,7-DIMETHYL-8-RIBITYLLUMAZINE SYNTHASE"/>
    <property type="match status" value="1"/>
</dbReference>
<evidence type="ECO:0000256" key="2">
    <source>
        <dbReference type="ARBA" id="ARBA00007424"/>
    </source>
</evidence>
<dbReference type="PANTHER" id="PTHR21058">
    <property type="entry name" value="6,7-DIMETHYL-8-RIBITYLLUMAZINE SYNTHASE DMRL SYNTHASE LUMAZINE SYNTHASE"/>
    <property type="match status" value="1"/>
</dbReference>